<protein>
    <recommendedName>
        <fullName evidence="1">DUF6824 domain-containing protein</fullName>
    </recommendedName>
</protein>
<feature type="domain" description="DUF6824" evidence="1">
    <location>
        <begin position="25"/>
        <end position="111"/>
    </location>
</feature>
<dbReference type="EMBL" id="HBNS01007108">
    <property type="protein sequence ID" value="CAE4589692.1"/>
    <property type="molecule type" value="Transcribed_RNA"/>
</dbReference>
<dbReference type="InterPro" id="IPR049227">
    <property type="entry name" value="DUF6824"/>
</dbReference>
<dbReference type="Pfam" id="PF20710">
    <property type="entry name" value="DUF6824"/>
    <property type="match status" value="1"/>
</dbReference>
<organism evidence="2">
    <name type="scientific">Ditylum brightwellii</name>
    <dbReference type="NCBI Taxonomy" id="49249"/>
    <lineage>
        <taxon>Eukaryota</taxon>
        <taxon>Sar</taxon>
        <taxon>Stramenopiles</taxon>
        <taxon>Ochrophyta</taxon>
        <taxon>Bacillariophyta</taxon>
        <taxon>Mediophyceae</taxon>
        <taxon>Lithodesmiophycidae</taxon>
        <taxon>Lithodesmiales</taxon>
        <taxon>Lithodesmiaceae</taxon>
        <taxon>Ditylum</taxon>
    </lineage>
</organism>
<sequence>MCQQKGRNSKITSMLTDNFIPSSCDIICGKGKDCYDHIGNKWFRHVVSLYTDEYIAAGENKFKKIKVVSDIFNKVQESENNTGFVSKDRRSGEWRAVSVTRAREKIGHELRVIVSRREKKAEKSKKLYHEAQKFRRLYVIQQAIFVELKAKSDMEIALVQDEEMDEVQCTMMEDNVIKEIDDTDLMYMLGLD</sequence>
<name>A0A7S4QPA8_9STRA</name>
<proteinExistence type="predicted"/>
<accession>A0A7S4QPA8</accession>
<evidence type="ECO:0000313" key="2">
    <source>
        <dbReference type="EMBL" id="CAE4589692.1"/>
    </source>
</evidence>
<gene>
    <name evidence="2" type="ORF">DBRI00130_LOCUS5761</name>
</gene>
<dbReference type="AlphaFoldDB" id="A0A7S4QPA8"/>
<reference evidence="2" key="1">
    <citation type="submission" date="2021-01" db="EMBL/GenBank/DDBJ databases">
        <authorList>
            <person name="Corre E."/>
            <person name="Pelletier E."/>
            <person name="Niang G."/>
            <person name="Scheremetjew M."/>
            <person name="Finn R."/>
            <person name="Kale V."/>
            <person name="Holt S."/>
            <person name="Cochrane G."/>
            <person name="Meng A."/>
            <person name="Brown T."/>
            <person name="Cohen L."/>
        </authorList>
    </citation>
    <scope>NUCLEOTIDE SEQUENCE</scope>
    <source>
        <strain evidence="2">GSO104</strain>
    </source>
</reference>
<evidence type="ECO:0000259" key="1">
    <source>
        <dbReference type="Pfam" id="PF20710"/>
    </source>
</evidence>